<protein>
    <submittedName>
        <fullName evidence="1">Uncharacterized protein</fullName>
    </submittedName>
</protein>
<organism evidence="1 2">
    <name type="scientific">Streptomyces fildesensis</name>
    <dbReference type="NCBI Taxonomy" id="375757"/>
    <lineage>
        <taxon>Bacteria</taxon>
        <taxon>Bacillati</taxon>
        <taxon>Actinomycetota</taxon>
        <taxon>Actinomycetes</taxon>
        <taxon>Kitasatosporales</taxon>
        <taxon>Streptomycetaceae</taxon>
        <taxon>Streptomyces</taxon>
    </lineage>
</organism>
<sequence length="45" mass="4674">MLPLYLDGLDVADSFGQVDQAFDCVGPAGIAGPLRRGRAAVGVRE</sequence>
<name>A0ABW8CBE3_9ACTN</name>
<accession>A0ABW8CBE3</accession>
<comment type="caution">
    <text evidence="1">The sequence shown here is derived from an EMBL/GenBank/DDBJ whole genome shotgun (WGS) entry which is preliminary data.</text>
</comment>
<evidence type="ECO:0000313" key="1">
    <source>
        <dbReference type="EMBL" id="MFI9103750.1"/>
    </source>
</evidence>
<dbReference type="Proteomes" id="UP001614394">
    <property type="component" value="Unassembled WGS sequence"/>
</dbReference>
<evidence type="ECO:0000313" key="2">
    <source>
        <dbReference type="Proteomes" id="UP001614394"/>
    </source>
</evidence>
<dbReference type="EMBL" id="JBITYG010000007">
    <property type="protein sequence ID" value="MFI9103750.1"/>
    <property type="molecule type" value="Genomic_DNA"/>
</dbReference>
<proteinExistence type="predicted"/>
<reference evidence="1 2" key="1">
    <citation type="submission" date="2024-10" db="EMBL/GenBank/DDBJ databases">
        <title>The Natural Products Discovery Center: Release of the First 8490 Sequenced Strains for Exploring Actinobacteria Biosynthetic Diversity.</title>
        <authorList>
            <person name="Kalkreuter E."/>
            <person name="Kautsar S.A."/>
            <person name="Yang D."/>
            <person name="Bader C.D."/>
            <person name="Teijaro C.N."/>
            <person name="Fluegel L."/>
            <person name="Davis C.M."/>
            <person name="Simpson J.R."/>
            <person name="Lauterbach L."/>
            <person name="Steele A.D."/>
            <person name="Gui C."/>
            <person name="Meng S."/>
            <person name="Li G."/>
            <person name="Viehrig K."/>
            <person name="Ye F."/>
            <person name="Su P."/>
            <person name="Kiefer A.F."/>
            <person name="Nichols A."/>
            <person name="Cepeda A.J."/>
            <person name="Yan W."/>
            <person name="Fan B."/>
            <person name="Jiang Y."/>
            <person name="Adhikari A."/>
            <person name="Zheng C.-J."/>
            <person name="Schuster L."/>
            <person name="Cowan T.M."/>
            <person name="Smanski M.J."/>
            <person name="Chevrette M.G."/>
            <person name="De Carvalho L.P.S."/>
            <person name="Shen B."/>
        </authorList>
    </citation>
    <scope>NUCLEOTIDE SEQUENCE [LARGE SCALE GENOMIC DNA]</scope>
    <source>
        <strain evidence="1 2">NPDC053399</strain>
    </source>
</reference>
<keyword evidence="2" id="KW-1185">Reference proteome</keyword>
<dbReference type="RefSeq" id="WP_399653209.1">
    <property type="nucleotide sequence ID" value="NZ_JBITYG010000007.1"/>
</dbReference>
<gene>
    <name evidence="1" type="ORF">ACIGXA_24820</name>
</gene>